<feature type="transmembrane region" description="Helical" evidence="8">
    <location>
        <begin position="206"/>
        <end position="226"/>
    </location>
</feature>
<evidence type="ECO:0000256" key="4">
    <source>
        <dbReference type="ARBA" id="ARBA00022475"/>
    </source>
</evidence>
<organism evidence="9 10">
    <name type="scientific">Shewanella intestini</name>
    <dbReference type="NCBI Taxonomy" id="2017544"/>
    <lineage>
        <taxon>Bacteria</taxon>
        <taxon>Pseudomonadati</taxon>
        <taxon>Pseudomonadota</taxon>
        <taxon>Gammaproteobacteria</taxon>
        <taxon>Alteromonadales</taxon>
        <taxon>Shewanellaceae</taxon>
        <taxon>Shewanella</taxon>
    </lineage>
</organism>
<evidence type="ECO:0000256" key="1">
    <source>
        <dbReference type="ARBA" id="ARBA00004651"/>
    </source>
</evidence>
<feature type="transmembrane region" description="Helical" evidence="8">
    <location>
        <begin position="238"/>
        <end position="256"/>
    </location>
</feature>
<keyword evidence="5 8" id="KW-0812">Transmembrane</keyword>
<protein>
    <recommendedName>
        <fullName evidence="8">Probable membrane transporter protein</fullName>
    </recommendedName>
</protein>
<feature type="transmembrane region" description="Helical" evidence="8">
    <location>
        <begin position="72"/>
        <end position="91"/>
    </location>
</feature>
<evidence type="ECO:0000256" key="5">
    <source>
        <dbReference type="ARBA" id="ARBA00022692"/>
    </source>
</evidence>
<feature type="transmembrane region" description="Helical" evidence="8">
    <location>
        <begin position="98"/>
        <end position="117"/>
    </location>
</feature>
<dbReference type="Pfam" id="PF01925">
    <property type="entry name" value="TauE"/>
    <property type="match status" value="1"/>
</dbReference>
<dbReference type="PANTHER" id="PTHR30269">
    <property type="entry name" value="TRANSMEMBRANE PROTEIN YFCA"/>
    <property type="match status" value="1"/>
</dbReference>
<dbReference type="RefSeq" id="WP_153665417.1">
    <property type="nucleotide sequence ID" value="NZ_JAAIKR010000013.1"/>
</dbReference>
<dbReference type="EMBL" id="JAAIKR010000013">
    <property type="protein sequence ID" value="MBR9728900.1"/>
    <property type="molecule type" value="Genomic_DNA"/>
</dbReference>
<evidence type="ECO:0000256" key="7">
    <source>
        <dbReference type="ARBA" id="ARBA00023136"/>
    </source>
</evidence>
<evidence type="ECO:0000256" key="2">
    <source>
        <dbReference type="ARBA" id="ARBA00009142"/>
    </source>
</evidence>
<keyword evidence="6 8" id="KW-1133">Transmembrane helix</keyword>
<dbReference type="InterPro" id="IPR002781">
    <property type="entry name" value="TM_pro_TauE-like"/>
</dbReference>
<feature type="transmembrane region" description="Helical" evidence="8">
    <location>
        <begin position="182"/>
        <end position="200"/>
    </location>
</feature>
<evidence type="ECO:0000313" key="9">
    <source>
        <dbReference type="EMBL" id="MBR9728900.1"/>
    </source>
</evidence>
<keyword evidence="3" id="KW-0813">Transport</keyword>
<evidence type="ECO:0000256" key="3">
    <source>
        <dbReference type="ARBA" id="ARBA00022448"/>
    </source>
</evidence>
<evidence type="ECO:0000256" key="8">
    <source>
        <dbReference type="RuleBase" id="RU363041"/>
    </source>
</evidence>
<keyword evidence="4 8" id="KW-1003">Cell membrane</keyword>
<dbReference type="Proteomes" id="UP000811844">
    <property type="component" value="Unassembled WGS sequence"/>
</dbReference>
<comment type="similarity">
    <text evidence="2 8">Belongs to the 4-toluene sulfonate uptake permease (TSUP) (TC 2.A.102) family.</text>
</comment>
<feature type="transmembrane region" description="Helical" evidence="8">
    <location>
        <begin position="137"/>
        <end position="170"/>
    </location>
</feature>
<comment type="subcellular location">
    <subcellularLocation>
        <location evidence="1 8">Cell membrane</location>
        <topology evidence="1 8">Multi-pass membrane protein</topology>
    </subcellularLocation>
</comment>
<gene>
    <name evidence="9" type="ORF">G3R48_13025</name>
</gene>
<name>A0ABS5I6D8_9GAMM</name>
<keyword evidence="7 8" id="KW-0472">Membrane</keyword>
<dbReference type="PANTHER" id="PTHR30269:SF0">
    <property type="entry name" value="MEMBRANE TRANSPORTER PROTEIN YFCA-RELATED"/>
    <property type="match status" value="1"/>
</dbReference>
<evidence type="ECO:0000313" key="10">
    <source>
        <dbReference type="Proteomes" id="UP000811844"/>
    </source>
</evidence>
<dbReference type="InterPro" id="IPR052017">
    <property type="entry name" value="TSUP"/>
</dbReference>
<reference evidence="9 10" key="1">
    <citation type="submission" date="2020-02" db="EMBL/GenBank/DDBJ databases">
        <title>Shewanella WXL01 sp. nov., a marine bacterium isolated from green algae in Luhuitou Fringing Reef (Northern South China Sea).</title>
        <authorList>
            <person name="Wang X."/>
        </authorList>
    </citation>
    <scope>NUCLEOTIDE SEQUENCE [LARGE SCALE GENOMIC DNA]</scope>
    <source>
        <strain evidence="9 10">MCCC 1A01895</strain>
    </source>
</reference>
<proteinExistence type="inferred from homology"/>
<keyword evidence="10" id="KW-1185">Reference proteome</keyword>
<evidence type="ECO:0000256" key="6">
    <source>
        <dbReference type="ARBA" id="ARBA00022989"/>
    </source>
</evidence>
<comment type="caution">
    <text evidence="9">The sequence shown here is derived from an EMBL/GenBank/DDBJ whole genome shotgun (WGS) entry which is preliminary data.</text>
</comment>
<accession>A0ABS5I6D8</accession>
<sequence>MVFEILLLFIAGVVGGVLNSAAGGGSFITFPALLFVGVPPISANATNTFSSFSGYLSGAYAFRRELKGHGKALTVIIFTSLIGGAIGALLLMWASESVFQHAIPWLLLFATLLFVFGSKINTFAKSLSGQHKYASQFGAALLFLVLLCICVYGGFFNAGLGIIALSYLALAGYTNINTMNGIKLIVSSSVSLMAIILFIANDSIAWFEGSVVLVGTLIGGYLSARVSKQIPQHHMRQFVIVMSSLITVYFFYHTYFRF</sequence>